<dbReference type="AlphaFoldDB" id="A0A917PIB3"/>
<reference evidence="1" key="1">
    <citation type="journal article" date="2014" name="Int. J. Syst. Evol. Microbiol.">
        <title>Complete genome sequence of Corynebacterium casei LMG S-19264T (=DSM 44701T), isolated from a smear-ripened cheese.</title>
        <authorList>
            <consortium name="US DOE Joint Genome Institute (JGI-PGF)"/>
            <person name="Walter F."/>
            <person name="Albersmeier A."/>
            <person name="Kalinowski J."/>
            <person name="Ruckert C."/>
        </authorList>
    </citation>
    <scope>NUCLEOTIDE SEQUENCE</scope>
    <source>
        <strain evidence="1">JCM 14371</strain>
    </source>
</reference>
<evidence type="ECO:0000313" key="1">
    <source>
        <dbReference type="EMBL" id="GGJ79690.1"/>
    </source>
</evidence>
<keyword evidence="2" id="KW-1185">Reference proteome</keyword>
<gene>
    <name evidence="1" type="ORF">GCM10008939_24440</name>
</gene>
<dbReference type="EMBL" id="BMOE01000008">
    <property type="protein sequence ID" value="GGJ79690.1"/>
    <property type="molecule type" value="Genomic_DNA"/>
</dbReference>
<organism evidence="1 2">
    <name type="scientific">Deinococcus aquiradiocola</name>
    <dbReference type="NCBI Taxonomy" id="393059"/>
    <lineage>
        <taxon>Bacteria</taxon>
        <taxon>Thermotogati</taxon>
        <taxon>Deinococcota</taxon>
        <taxon>Deinococci</taxon>
        <taxon>Deinococcales</taxon>
        <taxon>Deinococcaceae</taxon>
        <taxon>Deinococcus</taxon>
    </lineage>
</organism>
<sequence>MRLGIPESQYGTERQGRGEGPVWLCRRAGAGVLAERGLLALQVLPPCTIVWEVQAPGFGLSKDLSGRCRIAAPDDGVPSNSRNSARRSLCVLCADRPRRICRRHIRELRPGLSAGAVRGSHVGTVRELRLRR</sequence>
<reference evidence="1" key="2">
    <citation type="submission" date="2020-09" db="EMBL/GenBank/DDBJ databases">
        <authorList>
            <person name="Sun Q."/>
            <person name="Ohkuma M."/>
        </authorList>
    </citation>
    <scope>NUCLEOTIDE SEQUENCE</scope>
    <source>
        <strain evidence="1">JCM 14371</strain>
    </source>
</reference>
<proteinExistence type="predicted"/>
<accession>A0A917PIB3</accession>
<name>A0A917PIB3_9DEIO</name>
<protein>
    <submittedName>
        <fullName evidence="1">Uncharacterized protein</fullName>
    </submittedName>
</protein>
<dbReference type="Proteomes" id="UP000635726">
    <property type="component" value="Unassembled WGS sequence"/>
</dbReference>
<comment type="caution">
    <text evidence="1">The sequence shown here is derived from an EMBL/GenBank/DDBJ whole genome shotgun (WGS) entry which is preliminary data.</text>
</comment>
<evidence type="ECO:0000313" key="2">
    <source>
        <dbReference type="Proteomes" id="UP000635726"/>
    </source>
</evidence>